<dbReference type="InterPro" id="IPR005995">
    <property type="entry name" value="Pgm_bpd_ind"/>
</dbReference>
<dbReference type="EC" id="5.4.2.12" evidence="9 10"/>
<feature type="binding site" evidence="9 13">
    <location>
        <position position="418"/>
    </location>
    <ligand>
        <name>Mn(2+)</name>
        <dbReference type="ChEBI" id="CHEBI:29035"/>
        <label>1</label>
    </ligand>
</feature>
<dbReference type="FunCoup" id="A0A2G4YQ11">
    <property type="interactions" value="452"/>
</dbReference>
<evidence type="ECO:0000256" key="6">
    <source>
        <dbReference type="ARBA" id="ARBA00023152"/>
    </source>
</evidence>
<gene>
    <name evidence="9" type="primary">gpmI</name>
    <name evidence="16" type="ORF">CRD36_11255</name>
</gene>
<dbReference type="GO" id="GO:0006007">
    <property type="term" value="P:glucose catabolic process"/>
    <property type="evidence" value="ECO:0007669"/>
    <property type="project" value="InterPro"/>
</dbReference>
<proteinExistence type="inferred from homology"/>
<feature type="binding site" evidence="9 12">
    <location>
        <position position="347"/>
    </location>
    <ligand>
        <name>substrate</name>
    </ligand>
</feature>
<dbReference type="InterPro" id="IPR011258">
    <property type="entry name" value="BPG-indep_PGM_N"/>
</dbReference>
<comment type="subunit">
    <text evidence="9">Monomer.</text>
</comment>
<evidence type="ECO:0000313" key="17">
    <source>
        <dbReference type="Proteomes" id="UP000229730"/>
    </source>
</evidence>
<dbReference type="SUPFAM" id="SSF53649">
    <property type="entry name" value="Alkaline phosphatase-like"/>
    <property type="match status" value="1"/>
</dbReference>
<comment type="similarity">
    <text evidence="4 9">Belongs to the BPG-independent phosphoglycerate mutase family.</text>
</comment>
<dbReference type="EMBL" id="PDEM01000024">
    <property type="protein sequence ID" value="PHZ84387.1"/>
    <property type="molecule type" value="Genomic_DNA"/>
</dbReference>
<evidence type="ECO:0000256" key="4">
    <source>
        <dbReference type="ARBA" id="ARBA00008819"/>
    </source>
</evidence>
<dbReference type="InterPro" id="IPR017850">
    <property type="entry name" value="Alkaline_phosphatase_core_sf"/>
</dbReference>
<evidence type="ECO:0000256" key="13">
    <source>
        <dbReference type="PIRSR" id="PIRSR001492-3"/>
    </source>
</evidence>
<evidence type="ECO:0000256" key="3">
    <source>
        <dbReference type="ARBA" id="ARBA00004798"/>
    </source>
</evidence>
<feature type="binding site" evidence="9 13">
    <location>
        <position position="78"/>
    </location>
    <ligand>
        <name>Mn(2+)</name>
        <dbReference type="ChEBI" id="CHEBI:29035"/>
        <label>2</label>
    </ligand>
</feature>
<keyword evidence="8 9" id="KW-0413">Isomerase</keyword>
<evidence type="ECO:0000256" key="11">
    <source>
        <dbReference type="PIRSR" id="PIRSR001492-1"/>
    </source>
</evidence>
<feature type="binding site" evidence="9 13">
    <location>
        <position position="455"/>
    </location>
    <ligand>
        <name>Mn(2+)</name>
        <dbReference type="ChEBI" id="CHEBI:29035"/>
        <label>2</label>
    </ligand>
</feature>
<feature type="domain" description="BPG-independent PGAM N-terminal" evidence="15">
    <location>
        <begin position="98"/>
        <end position="308"/>
    </location>
</feature>
<evidence type="ECO:0000259" key="15">
    <source>
        <dbReference type="Pfam" id="PF06415"/>
    </source>
</evidence>
<protein>
    <recommendedName>
        <fullName evidence="9 10">2,3-bisphosphoglycerate-independent phosphoglycerate mutase</fullName>
        <shortName evidence="9">BPG-independent PGAM</shortName>
        <shortName evidence="9">Phosphoglyceromutase</shortName>
        <shortName evidence="9">iPGM</shortName>
        <ecNumber evidence="9 10">5.4.2.12</ecNumber>
    </recommendedName>
</protein>
<organism evidence="16 17">
    <name type="scientific">Paremcibacter congregatus</name>
    <dbReference type="NCBI Taxonomy" id="2043170"/>
    <lineage>
        <taxon>Bacteria</taxon>
        <taxon>Pseudomonadati</taxon>
        <taxon>Pseudomonadota</taxon>
        <taxon>Alphaproteobacteria</taxon>
        <taxon>Emcibacterales</taxon>
        <taxon>Emcibacteraceae</taxon>
        <taxon>Paremcibacter</taxon>
    </lineage>
</organism>
<dbReference type="AlphaFoldDB" id="A0A2G4YQ11"/>
<evidence type="ECO:0000256" key="8">
    <source>
        <dbReference type="ARBA" id="ARBA00023235"/>
    </source>
</evidence>
<accession>A0A2G4YQ11</accession>
<comment type="catalytic activity">
    <reaction evidence="1 9">
        <text>(2R)-2-phosphoglycerate = (2R)-3-phosphoglycerate</text>
        <dbReference type="Rhea" id="RHEA:15901"/>
        <dbReference type="ChEBI" id="CHEBI:58272"/>
        <dbReference type="ChEBI" id="CHEBI:58289"/>
        <dbReference type="EC" id="5.4.2.12"/>
    </reaction>
</comment>
<dbReference type="GO" id="GO:0005829">
    <property type="term" value="C:cytosol"/>
    <property type="evidence" value="ECO:0007669"/>
    <property type="project" value="TreeGrafter"/>
</dbReference>
<feature type="binding site" evidence="9 12">
    <location>
        <position position="139"/>
    </location>
    <ligand>
        <name>substrate</name>
    </ligand>
</feature>
<feature type="binding site" evidence="9 12">
    <location>
        <begin position="168"/>
        <end position="169"/>
    </location>
    <ligand>
        <name>substrate</name>
    </ligand>
</feature>
<dbReference type="CDD" id="cd16010">
    <property type="entry name" value="iPGM"/>
    <property type="match status" value="1"/>
</dbReference>
<keyword evidence="6 9" id="KW-0324">Glycolysis</keyword>
<comment type="caution">
    <text evidence="16">The sequence shown here is derived from an EMBL/GenBank/DDBJ whole genome shotgun (WGS) entry which is preliminary data.</text>
</comment>
<dbReference type="GO" id="GO:0004619">
    <property type="term" value="F:phosphoglycerate mutase activity"/>
    <property type="evidence" value="ECO:0007669"/>
    <property type="project" value="UniProtKB-UniRule"/>
</dbReference>
<dbReference type="InterPro" id="IPR036646">
    <property type="entry name" value="PGAM_B_sf"/>
</dbReference>
<dbReference type="OrthoDB" id="9800863at2"/>
<dbReference type="UniPathway" id="UPA00109">
    <property type="reaction ID" value="UER00186"/>
</dbReference>
<feature type="binding site" evidence="9 13">
    <location>
        <position position="28"/>
    </location>
    <ligand>
        <name>Mn(2+)</name>
        <dbReference type="ChEBI" id="CHEBI:29035"/>
        <label>2</label>
    </ligand>
</feature>
<dbReference type="Gene3D" id="3.40.720.10">
    <property type="entry name" value="Alkaline Phosphatase, subunit A"/>
    <property type="match status" value="1"/>
</dbReference>
<evidence type="ECO:0000256" key="9">
    <source>
        <dbReference type="HAMAP-Rule" id="MF_01038"/>
    </source>
</evidence>
<dbReference type="InterPro" id="IPR006124">
    <property type="entry name" value="Metalloenzyme"/>
</dbReference>
<dbReference type="PANTHER" id="PTHR31637:SF0">
    <property type="entry name" value="2,3-BISPHOSPHOGLYCERATE-INDEPENDENT PHOSPHOGLYCERATE MUTASE"/>
    <property type="match status" value="1"/>
</dbReference>
<evidence type="ECO:0000256" key="5">
    <source>
        <dbReference type="ARBA" id="ARBA00022723"/>
    </source>
</evidence>
<evidence type="ECO:0000256" key="1">
    <source>
        <dbReference type="ARBA" id="ARBA00000370"/>
    </source>
</evidence>
<sequence>MTILPETSATRTVETVSPTKPVVLCILDGWGSRNETVDNAIRLAHTPNYDRLTQTCPMAYLETSGLAVGLPEGQMGNSEVGHTNLGSGRVVLQDLPKIDKAITDGDLPRIPTLQDAIAQYKTSGGTCHLMGLLSPGGVHSHQDHMVALASALSDAGVPVAVHGFLDGRDVPPSSAEKYVEKFESDIAALPNVKIATLSGRYYAMDRDKRWDRVEKAYRAMVCAEGETASSPRDAIARSYAAKVTDEFVLPTIIGDYSGIQDGDGILMANFRADRAREIITTLVDPDFDGFTRPQCPQLCSKLGVTEYSVALNQFMTALFPSEDIIDTLGEIVSQNGLTQLRISETEKYAHITFFFNGGSEAVYPGEDRILIPSPDVATYDLKPEMSAPEVTDKLVEAITGKTYDLIVVNFANPDMVGHTGIMSAAKVAVETIDNSLGRLEQALTKVGGTMLVTADHGNIELMKDQNTGQPHTAHTTNLVPYILVNSKAAVGLLNEDERFTLENGCLADVAPTILTLMGLEQPDAMTGHSLLKVTTAPVKEKDLAPV</sequence>
<evidence type="ECO:0000313" key="16">
    <source>
        <dbReference type="EMBL" id="PHZ84387.1"/>
    </source>
</evidence>
<comment type="cofactor">
    <cofactor evidence="9">
        <name>Mn(2+)</name>
        <dbReference type="ChEBI" id="CHEBI:29035"/>
    </cofactor>
    <text evidence="9">Binds 2 manganese ions per subunit.</text>
</comment>
<feature type="binding site" evidence="9 13">
    <location>
        <position position="474"/>
    </location>
    <ligand>
        <name>Mn(2+)</name>
        <dbReference type="ChEBI" id="CHEBI:29035"/>
        <label>1</label>
    </ligand>
</feature>
<feature type="binding site" evidence="9 13">
    <location>
        <position position="414"/>
    </location>
    <ligand>
        <name>Mn(2+)</name>
        <dbReference type="ChEBI" id="CHEBI:29035"/>
        <label>1</label>
    </ligand>
</feature>
<keyword evidence="5 9" id="KW-0479">Metal-binding</keyword>
<dbReference type="Gene3D" id="3.40.1450.10">
    <property type="entry name" value="BPG-independent phosphoglycerate mutase, domain B"/>
    <property type="match status" value="1"/>
</dbReference>
<dbReference type="InParanoid" id="A0A2G4YQ11"/>
<comment type="function">
    <text evidence="2 9">Catalyzes the interconversion of 2-phosphoglycerate and 3-phosphoglycerate.</text>
</comment>
<keyword evidence="7 9" id="KW-0464">Manganese</keyword>
<dbReference type="FunFam" id="3.40.1450.10:FF:000002">
    <property type="entry name" value="2,3-bisphosphoglycerate-independent phosphoglycerate mutase"/>
    <property type="match status" value="1"/>
</dbReference>
<feature type="binding site" evidence="9 13">
    <location>
        <position position="456"/>
    </location>
    <ligand>
        <name>Mn(2+)</name>
        <dbReference type="ChEBI" id="CHEBI:29035"/>
        <label>2</label>
    </ligand>
</feature>
<evidence type="ECO:0000259" key="14">
    <source>
        <dbReference type="Pfam" id="PF01676"/>
    </source>
</evidence>
<comment type="pathway">
    <text evidence="3 9">Carbohydrate degradation; glycolysis; pyruvate from D-glyceraldehyde 3-phosphate: step 3/5.</text>
</comment>
<feature type="binding site" evidence="9 12">
    <location>
        <position position="200"/>
    </location>
    <ligand>
        <name>substrate</name>
    </ligand>
</feature>
<evidence type="ECO:0000256" key="7">
    <source>
        <dbReference type="ARBA" id="ARBA00023211"/>
    </source>
</evidence>
<reference evidence="16 17" key="1">
    <citation type="submission" date="2017-10" db="EMBL/GenBank/DDBJ databases">
        <title>Frigbacter circumglobatus gen. nov. sp. nov., isolated from sediment cultured in situ.</title>
        <authorList>
            <person name="Zhao Z."/>
        </authorList>
    </citation>
    <scope>NUCLEOTIDE SEQUENCE [LARGE SCALE GENOMIC DNA]</scope>
    <source>
        <strain evidence="16 17">ZYL</strain>
    </source>
</reference>
<dbReference type="NCBIfam" id="TIGR01307">
    <property type="entry name" value="pgm_bpd_ind"/>
    <property type="match status" value="1"/>
</dbReference>
<dbReference type="GO" id="GO:0006096">
    <property type="term" value="P:glycolytic process"/>
    <property type="evidence" value="ECO:0007669"/>
    <property type="project" value="UniProtKB-UniRule"/>
</dbReference>
<dbReference type="Pfam" id="PF01676">
    <property type="entry name" value="Metalloenzyme"/>
    <property type="match status" value="1"/>
</dbReference>
<evidence type="ECO:0000256" key="10">
    <source>
        <dbReference type="NCBIfam" id="TIGR01307"/>
    </source>
</evidence>
<dbReference type="PIRSF" id="PIRSF001492">
    <property type="entry name" value="IPGAM"/>
    <property type="match status" value="1"/>
</dbReference>
<dbReference type="SUPFAM" id="SSF64158">
    <property type="entry name" value="2,3-Bisphosphoglycerate-independent phosphoglycerate mutase, substrate-binding domain"/>
    <property type="match status" value="1"/>
</dbReference>
<evidence type="ECO:0000256" key="2">
    <source>
        <dbReference type="ARBA" id="ARBA00002315"/>
    </source>
</evidence>
<keyword evidence="17" id="KW-1185">Reference proteome</keyword>
<dbReference type="Pfam" id="PF06415">
    <property type="entry name" value="iPGM_N"/>
    <property type="match status" value="1"/>
</dbReference>
<feature type="binding site" evidence="9 12">
    <location>
        <begin position="271"/>
        <end position="274"/>
    </location>
    <ligand>
        <name>substrate</name>
    </ligand>
</feature>
<dbReference type="GO" id="GO:0030145">
    <property type="term" value="F:manganese ion binding"/>
    <property type="evidence" value="ECO:0007669"/>
    <property type="project" value="UniProtKB-UniRule"/>
</dbReference>
<dbReference type="HAMAP" id="MF_01038">
    <property type="entry name" value="GpmI"/>
    <property type="match status" value="1"/>
</dbReference>
<feature type="active site" description="Phosphoserine intermediate" evidence="9 11">
    <location>
        <position position="78"/>
    </location>
</feature>
<name>A0A2G4YQ11_9PROT</name>
<feature type="binding site" evidence="9 12">
    <location>
        <position position="206"/>
    </location>
    <ligand>
        <name>substrate</name>
    </ligand>
</feature>
<evidence type="ECO:0000256" key="12">
    <source>
        <dbReference type="PIRSR" id="PIRSR001492-2"/>
    </source>
</evidence>
<dbReference type="Proteomes" id="UP000229730">
    <property type="component" value="Unassembled WGS sequence"/>
</dbReference>
<dbReference type="PANTHER" id="PTHR31637">
    <property type="entry name" value="2,3-BISPHOSPHOGLYCERATE-INDEPENDENT PHOSPHOGLYCERATE MUTASE"/>
    <property type="match status" value="1"/>
</dbReference>
<feature type="domain" description="Metalloenzyme" evidence="14">
    <location>
        <begin position="20"/>
        <end position="520"/>
    </location>
</feature>